<evidence type="ECO:0000256" key="9">
    <source>
        <dbReference type="ARBA" id="ARBA00023002"/>
    </source>
</evidence>
<evidence type="ECO:0000256" key="8">
    <source>
        <dbReference type="ARBA" id="ARBA00022848"/>
    </source>
</evidence>
<evidence type="ECO:0008006" key="17">
    <source>
        <dbReference type="Google" id="ProtNLM"/>
    </source>
</evidence>
<keyword evidence="9" id="KW-0560">Oxidoreductase</keyword>
<feature type="transmembrane region" description="Helical" evidence="14">
    <location>
        <begin position="6"/>
        <end position="28"/>
    </location>
</feature>
<evidence type="ECO:0000256" key="11">
    <source>
        <dbReference type="ARBA" id="ARBA00023033"/>
    </source>
</evidence>
<keyword evidence="7" id="KW-0256">Endoplasmic reticulum</keyword>
<evidence type="ECO:0000256" key="3">
    <source>
        <dbReference type="ARBA" id="ARBA00004406"/>
    </source>
</evidence>
<keyword evidence="12 14" id="KW-0472">Membrane</keyword>
<evidence type="ECO:0000256" key="1">
    <source>
        <dbReference type="ARBA" id="ARBA00001971"/>
    </source>
</evidence>
<keyword evidence="8" id="KW-0492">Microsome</keyword>
<comment type="similarity">
    <text evidence="4">Belongs to the cytochrome P450 family.</text>
</comment>
<dbReference type="PANTHER" id="PTHR24292:SF54">
    <property type="entry name" value="CYP9F3-RELATED"/>
    <property type="match status" value="1"/>
</dbReference>
<feature type="compositionally biased region" description="Basic and acidic residues" evidence="13">
    <location>
        <begin position="441"/>
        <end position="455"/>
    </location>
</feature>
<dbReference type="Pfam" id="PF00067">
    <property type="entry name" value="p450"/>
    <property type="match status" value="1"/>
</dbReference>
<proteinExistence type="inferred from homology"/>
<organism evidence="15 16">
    <name type="scientific">Henosepilachna vigintioctopunctata</name>
    <dbReference type="NCBI Taxonomy" id="420089"/>
    <lineage>
        <taxon>Eukaryota</taxon>
        <taxon>Metazoa</taxon>
        <taxon>Ecdysozoa</taxon>
        <taxon>Arthropoda</taxon>
        <taxon>Hexapoda</taxon>
        <taxon>Insecta</taxon>
        <taxon>Pterygota</taxon>
        <taxon>Neoptera</taxon>
        <taxon>Endopterygota</taxon>
        <taxon>Coleoptera</taxon>
        <taxon>Polyphaga</taxon>
        <taxon>Cucujiformia</taxon>
        <taxon>Coccinelloidea</taxon>
        <taxon>Coccinellidae</taxon>
        <taxon>Epilachninae</taxon>
        <taxon>Epilachnini</taxon>
        <taxon>Henosepilachna</taxon>
    </lineage>
</organism>
<evidence type="ECO:0000256" key="6">
    <source>
        <dbReference type="ARBA" id="ARBA00022723"/>
    </source>
</evidence>
<evidence type="ECO:0000256" key="5">
    <source>
        <dbReference type="ARBA" id="ARBA00022617"/>
    </source>
</evidence>
<dbReference type="GO" id="GO:0005789">
    <property type="term" value="C:endoplasmic reticulum membrane"/>
    <property type="evidence" value="ECO:0007669"/>
    <property type="project" value="UniProtKB-SubCell"/>
</dbReference>
<keyword evidence="14" id="KW-1133">Transmembrane helix</keyword>
<name>A0AAW1TRS6_9CUCU</name>
<evidence type="ECO:0000256" key="14">
    <source>
        <dbReference type="SAM" id="Phobius"/>
    </source>
</evidence>
<dbReference type="InterPro" id="IPR002401">
    <property type="entry name" value="Cyt_P450_E_grp-I"/>
</dbReference>
<evidence type="ECO:0000256" key="10">
    <source>
        <dbReference type="ARBA" id="ARBA00023004"/>
    </source>
</evidence>
<protein>
    <recommendedName>
        <fullName evidence="17">Cytochrome P450</fullName>
    </recommendedName>
</protein>
<accession>A0AAW1TRS6</accession>
<feature type="region of interest" description="Disordered" evidence="13">
    <location>
        <begin position="437"/>
        <end position="462"/>
    </location>
</feature>
<evidence type="ECO:0000256" key="4">
    <source>
        <dbReference type="ARBA" id="ARBA00010617"/>
    </source>
</evidence>
<sequence>MNISDILSVSSFTWLWVLILLLVCLYYLKTVKPLHHWEQQGLKMAGRLLVLGDVVFGMSLCKDPYPEKLRQIYMDAGELRYIGYYEFLTPVLLIKSPDLIKQIFVKDAAKFGDRRIAFPDNFDEVFSKNLLYLKGQEWKDMRSFWNYVLSATKVAKLYPLMNETAVSFVNNFSGEENEVIEINLKECIRKYICSFASSIYFGVNHDSSTKEAETFYDSARNALSFIEAGQWKIIRYSLTLADTRLAKLCGFQSIMKKGAQSYFVEHVRRGMKREKDENHRDDLIGFVVERQREEISDSSEVYIKKNRSKLTEIEIAAQLCIFLFSSLDGLAATIGYIMYELAVNQDIQKKLRNEFAEICYDGVQPSYEDINNQQYLDMVISETMRKWPAAALVDRVCTVPYTIHPSSPDEQPLHLKVGDTIAASIYGLHHDPKYFPNPTKFDPERFSEENRDKINPSHTNLGALEPKAVMEENYLS</sequence>
<gene>
    <name evidence="15" type="ORF">WA026_009796</name>
</gene>
<dbReference type="InterPro" id="IPR001128">
    <property type="entry name" value="Cyt_P450"/>
</dbReference>
<dbReference type="EMBL" id="JARQZJ010000004">
    <property type="protein sequence ID" value="KAK9870831.1"/>
    <property type="molecule type" value="Genomic_DNA"/>
</dbReference>
<comment type="subcellular location">
    <subcellularLocation>
        <location evidence="3">Endoplasmic reticulum membrane</location>
        <topology evidence="3">Peripheral membrane protein</topology>
    </subcellularLocation>
    <subcellularLocation>
        <location evidence="2">Microsome membrane</location>
        <topology evidence="2">Peripheral membrane protein</topology>
    </subcellularLocation>
</comment>
<keyword evidence="14" id="KW-0812">Transmembrane</keyword>
<dbReference type="Gene3D" id="1.10.630.10">
    <property type="entry name" value="Cytochrome P450"/>
    <property type="match status" value="1"/>
</dbReference>
<reference evidence="15 16" key="1">
    <citation type="submission" date="2023-03" db="EMBL/GenBank/DDBJ databases">
        <title>Genome insight into feeding habits of ladybird beetles.</title>
        <authorList>
            <person name="Li H.-S."/>
            <person name="Huang Y.-H."/>
            <person name="Pang H."/>
        </authorList>
    </citation>
    <scope>NUCLEOTIDE SEQUENCE [LARGE SCALE GENOMIC DNA]</scope>
    <source>
        <strain evidence="15">SYSU_2023b</strain>
        <tissue evidence="15">Whole body</tissue>
    </source>
</reference>
<dbReference type="InterPro" id="IPR050476">
    <property type="entry name" value="Insect_CytP450_Detox"/>
</dbReference>
<dbReference type="GO" id="GO:0005506">
    <property type="term" value="F:iron ion binding"/>
    <property type="evidence" value="ECO:0007669"/>
    <property type="project" value="InterPro"/>
</dbReference>
<keyword evidence="10" id="KW-0408">Iron</keyword>
<evidence type="ECO:0000256" key="2">
    <source>
        <dbReference type="ARBA" id="ARBA00004174"/>
    </source>
</evidence>
<evidence type="ECO:0000256" key="13">
    <source>
        <dbReference type="SAM" id="MobiDB-lite"/>
    </source>
</evidence>
<comment type="caution">
    <text evidence="15">The sequence shown here is derived from an EMBL/GenBank/DDBJ whole genome shotgun (WGS) entry which is preliminary data.</text>
</comment>
<dbReference type="GO" id="GO:0016705">
    <property type="term" value="F:oxidoreductase activity, acting on paired donors, with incorporation or reduction of molecular oxygen"/>
    <property type="evidence" value="ECO:0007669"/>
    <property type="project" value="InterPro"/>
</dbReference>
<keyword evidence="16" id="KW-1185">Reference proteome</keyword>
<dbReference type="GO" id="GO:0020037">
    <property type="term" value="F:heme binding"/>
    <property type="evidence" value="ECO:0007669"/>
    <property type="project" value="InterPro"/>
</dbReference>
<dbReference type="GO" id="GO:0004497">
    <property type="term" value="F:monooxygenase activity"/>
    <property type="evidence" value="ECO:0007669"/>
    <property type="project" value="UniProtKB-KW"/>
</dbReference>
<dbReference type="AlphaFoldDB" id="A0AAW1TRS6"/>
<dbReference type="InterPro" id="IPR036396">
    <property type="entry name" value="Cyt_P450_sf"/>
</dbReference>
<keyword evidence="6" id="KW-0479">Metal-binding</keyword>
<dbReference type="PRINTS" id="PR00463">
    <property type="entry name" value="EP450I"/>
</dbReference>
<dbReference type="SUPFAM" id="SSF48264">
    <property type="entry name" value="Cytochrome P450"/>
    <property type="match status" value="1"/>
</dbReference>
<evidence type="ECO:0000313" key="16">
    <source>
        <dbReference type="Proteomes" id="UP001431783"/>
    </source>
</evidence>
<comment type="cofactor">
    <cofactor evidence="1">
        <name>heme</name>
        <dbReference type="ChEBI" id="CHEBI:30413"/>
    </cofactor>
</comment>
<evidence type="ECO:0000313" key="15">
    <source>
        <dbReference type="EMBL" id="KAK9870831.1"/>
    </source>
</evidence>
<evidence type="ECO:0000256" key="7">
    <source>
        <dbReference type="ARBA" id="ARBA00022824"/>
    </source>
</evidence>
<evidence type="ECO:0000256" key="12">
    <source>
        <dbReference type="ARBA" id="ARBA00023136"/>
    </source>
</evidence>
<keyword evidence="5" id="KW-0349">Heme</keyword>
<dbReference type="Proteomes" id="UP001431783">
    <property type="component" value="Unassembled WGS sequence"/>
</dbReference>
<dbReference type="PANTHER" id="PTHR24292">
    <property type="entry name" value="CYTOCHROME P450"/>
    <property type="match status" value="1"/>
</dbReference>
<keyword evidence="11" id="KW-0503">Monooxygenase</keyword>